<dbReference type="InterPro" id="IPR041588">
    <property type="entry name" value="Integrase_H2C2"/>
</dbReference>
<organism evidence="3 4">
    <name type="scientific">Frankliniella fusca</name>
    <dbReference type="NCBI Taxonomy" id="407009"/>
    <lineage>
        <taxon>Eukaryota</taxon>
        <taxon>Metazoa</taxon>
        <taxon>Ecdysozoa</taxon>
        <taxon>Arthropoda</taxon>
        <taxon>Hexapoda</taxon>
        <taxon>Insecta</taxon>
        <taxon>Pterygota</taxon>
        <taxon>Neoptera</taxon>
        <taxon>Paraneoptera</taxon>
        <taxon>Thysanoptera</taxon>
        <taxon>Terebrantia</taxon>
        <taxon>Thripoidea</taxon>
        <taxon>Thripidae</taxon>
        <taxon>Frankliniella</taxon>
    </lineage>
</organism>
<accession>A0AAE1GTL2</accession>
<dbReference type="Pfam" id="PF17921">
    <property type="entry name" value="Integrase_H2C2"/>
    <property type="match status" value="1"/>
</dbReference>
<reference evidence="3" key="2">
    <citation type="journal article" date="2023" name="BMC Genomics">
        <title>Pest status, molecular evolution, and epigenetic factors derived from the genome assembly of Frankliniella fusca, a thysanopteran phytovirus vector.</title>
        <authorList>
            <person name="Catto M.A."/>
            <person name="Labadie P.E."/>
            <person name="Jacobson A.L."/>
            <person name="Kennedy G.G."/>
            <person name="Srinivasan R."/>
            <person name="Hunt B.G."/>
        </authorList>
    </citation>
    <scope>NUCLEOTIDE SEQUENCE</scope>
    <source>
        <strain evidence="3">PL_HMW_Pooled</strain>
    </source>
</reference>
<proteinExistence type="predicted"/>
<dbReference type="PANTHER" id="PTHR37984">
    <property type="entry name" value="PROTEIN CBG26694"/>
    <property type="match status" value="1"/>
</dbReference>
<dbReference type="PANTHER" id="PTHR37984:SF7">
    <property type="entry name" value="INTEGRASE CATALYTIC DOMAIN-CONTAINING PROTEIN"/>
    <property type="match status" value="1"/>
</dbReference>
<comment type="caution">
    <text evidence="3">The sequence shown here is derived from an EMBL/GenBank/DDBJ whole genome shotgun (WGS) entry which is preliminary data.</text>
</comment>
<dbReference type="Gene3D" id="1.10.340.70">
    <property type="match status" value="1"/>
</dbReference>
<evidence type="ECO:0000313" key="4">
    <source>
        <dbReference type="Proteomes" id="UP001219518"/>
    </source>
</evidence>
<evidence type="ECO:0000259" key="2">
    <source>
        <dbReference type="Pfam" id="PF17921"/>
    </source>
</evidence>
<keyword evidence="4" id="KW-1185">Reference proteome</keyword>
<dbReference type="EC" id="2.7.7.49" evidence="1"/>
<feature type="domain" description="Integrase zinc-binding" evidence="2">
    <location>
        <begin position="157"/>
        <end position="210"/>
    </location>
</feature>
<protein>
    <recommendedName>
        <fullName evidence="1">RNA-directed DNA polymerase</fullName>
        <ecNumber evidence="1">2.7.7.49</ecNumber>
    </recommendedName>
</protein>
<reference evidence="3" key="1">
    <citation type="submission" date="2021-07" db="EMBL/GenBank/DDBJ databases">
        <authorList>
            <person name="Catto M.A."/>
            <person name="Jacobson A."/>
            <person name="Kennedy G."/>
            <person name="Labadie P."/>
            <person name="Hunt B.G."/>
            <person name="Srinivasan R."/>
        </authorList>
    </citation>
    <scope>NUCLEOTIDE SEQUENCE</scope>
    <source>
        <strain evidence="3">PL_HMW_Pooled</strain>
        <tissue evidence="3">Head</tissue>
    </source>
</reference>
<dbReference type="InterPro" id="IPR043128">
    <property type="entry name" value="Rev_trsase/Diguanyl_cyclase"/>
</dbReference>
<dbReference type="Proteomes" id="UP001219518">
    <property type="component" value="Unassembled WGS sequence"/>
</dbReference>
<name>A0AAE1GTL2_9NEOP</name>
<dbReference type="InterPro" id="IPR050951">
    <property type="entry name" value="Retrovirus_Pol_polyprotein"/>
</dbReference>
<evidence type="ECO:0000313" key="3">
    <source>
        <dbReference type="EMBL" id="KAK3908563.1"/>
    </source>
</evidence>
<dbReference type="EMBL" id="JAHWGI010000064">
    <property type="protein sequence ID" value="KAK3908563.1"/>
    <property type="molecule type" value="Genomic_DNA"/>
</dbReference>
<dbReference type="Gene3D" id="3.30.70.270">
    <property type="match status" value="1"/>
</dbReference>
<dbReference type="SUPFAM" id="SSF56672">
    <property type="entry name" value="DNA/RNA polymerases"/>
    <property type="match status" value="1"/>
</dbReference>
<sequence>MVIREKSNGDLRICLDPEQLKKAIVRKRYVIPTSDELACKVKDQAIFTVLDLKWGKHMHIADLLSRNCLDDPVQDDPEMVEVVHEVTKYIPLNHNLRLALIRETENDAGLSAVMQYYQNGWPNFKKQVVAEAQQYWQVRNDLFVEDNFVILNDRIVVPPLLRNLLLTKLHSAHLGIEKTKARARQSVYWPGMSKDITILTKKCRTCERHSAVSSTVARLQPHLNQSIKIKHTNRDIS</sequence>
<evidence type="ECO:0000256" key="1">
    <source>
        <dbReference type="ARBA" id="ARBA00012493"/>
    </source>
</evidence>
<dbReference type="Gene3D" id="3.10.10.10">
    <property type="entry name" value="HIV Type 1 Reverse Transcriptase, subunit A, domain 1"/>
    <property type="match status" value="1"/>
</dbReference>
<dbReference type="InterPro" id="IPR043502">
    <property type="entry name" value="DNA/RNA_pol_sf"/>
</dbReference>
<dbReference type="FunFam" id="1.10.340.70:FF:000003">
    <property type="entry name" value="Protein CBG25708"/>
    <property type="match status" value="1"/>
</dbReference>
<dbReference type="AlphaFoldDB" id="A0AAE1GTL2"/>
<dbReference type="GO" id="GO:0003964">
    <property type="term" value="F:RNA-directed DNA polymerase activity"/>
    <property type="evidence" value="ECO:0007669"/>
    <property type="project" value="UniProtKB-EC"/>
</dbReference>
<gene>
    <name evidence="3" type="ORF">KUF71_003375</name>
</gene>